<feature type="transmembrane region" description="Helical" evidence="10">
    <location>
        <begin position="38"/>
        <end position="64"/>
    </location>
</feature>
<dbReference type="PANTHER" id="PTHR37468:SF1">
    <property type="entry name" value="SULFATE TRANSPORTER CYSZ"/>
    <property type="match status" value="1"/>
</dbReference>
<sequence length="271" mass="28291">MNVSSSITAPVTGAVGRFFSGAGLLLRGIGLYVRSPGLMLLGIVPALISGTLFVAAFATLVYFVDDLAALVTPFADDWSGTARSLVRVVAGLAFLGVGGLLAVLTFTAVTLAIGDPFYEKISERVEERLGGTPGAVEAPFWGSLRRSVVDSLRLVAISVLVGIPLFAAGFIPVVGQTVVPVIGAAVGGWFLALELAGTPFYRRGMRLPDRRTLLKADRPTTLGFGVAVFVCFLIPLGAVLVMPAAVAGATLLTRRTLGQSIEPPGRPVRER</sequence>
<feature type="transmembrane region" description="Helical" evidence="10">
    <location>
        <begin position="181"/>
        <end position="201"/>
    </location>
</feature>
<feature type="transmembrane region" description="Helical" evidence="10">
    <location>
        <begin position="154"/>
        <end position="175"/>
    </location>
</feature>
<keyword evidence="7 10" id="KW-1133">Transmembrane helix</keyword>
<evidence type="ECO:0000256" key="10">
    <source>
        <dbReference type="SAM" id="Phobius"/>
    </source>
</evidence>
<keyword evidence="3" id="KW-1003">Cell membrane</keyword>
<evidence type="ECO:0000256" key="8">
    <source>
        <dbReference type="ARBA" id="ARBA00023032"/>
    </source>
</evidence>
<keyword evidence="9 10" id="KW-0472">Membrane</keyword>
<dbReference type="GO" id="GO:0019344">
    <property type="term" value="P:cysteine biosynthetic process"/>
    <property type="evidence" value="ECO:0007669"/>
    <property type="project" value="TreeGrafter"/>
</dbReference>
<feature type="transmembrane region" description="Helical" evidence="10">
    <location>
        <begin position="6"/>
        <end position="26"/>
    </location>
</feature>
<dbReference type="PATRIC" id="fig|47853.6.peg.3780"/>
<dbReference type="GO" id="GO:0009675">
    <property type="term" value="F:high-affinity sulfate:proton symporter activity"/>
    <property type="evidence" value="ECO:0007669"/>
    <property type="project" value="TreeGrafter"/>
</dbReference>
<dbReference type="GO" id="GO:0000103">
    <property type="term" value="P:sulfate assimilation"/>
    <property type="evidence" value="ECO:0007669"/>
    <property type="project" value="TreeGrafter"/>
</dbReference>
<evidence type="ECO:0000313" key="11">
    <source>
        <dbReference type="EMBL" id="KIR62853.1"/>
    </source>
</evidence>
<dbReference type="RefSeq" id="WP_043965258.1">
    <property type="nucleotide sequence ID" value="NZ_JXSX01000002.1"/>
</dbReference>
<keyword evidence="5" id="KW-0028">Amino-acid biosynthesis</keyword>
<accession>A0A0D0VQ31</accession>
<evidence type="ECO:0000256" key="3">
    <source>
        <dbReference type="ARBA" id="ARBA00022475"/>
    </source>
</evidence>
<dbReference type="PANTHER" id="PTHR37468">
    <property type="entry name" value="SULFATE TRANSPORTER CYSZ"/>
    <property type="match status" value="1"/>
</dbReference>
<evidence type="ECO:0000256" key="1">
    <source>
        <dbReference type="ARBA" id="ARBA00004141"/>
    </source>
</evidence>
<proteinExistence type="predicted"/>
<dbReference type="GeneID" id="301305960"/>
<dbReference type="InterPro" id="IPR050480">
    <property type="entry name" value="CysZ-like"/>
</dbReference>
<protein>
    <submittedName>
        <fullName evidence="11">Membrane protein</fullName>
    </submittedName>
</protein>
<keyword evidence="2" id="KW-0813">Transport</keyword>
<evidence type="ECO:0000256" key="9">
    <source>
        <dbReference type="ARBA" id="ARBA00023136"/>
    </source>
</evidence>
<keyword evidence="12" id="KW-1185">Reference proteome</keyword>
<evidence type="ECO:0000256" key="7">
    <source>
        <dbReference type="ARBA" id="ARBA00022989"/>
    </source>
</evidence>
<dbReference type="EMBL" id="JXSX01000002">
    <property type="protein sequence ID" value="KIR62853.1"/>
    <property type="molecule type" value="Genomic_DNA"/>
</dbReference>
<name>A0A0D0VQ31_9ACTN</name>
<dbReference type="InterPro" id="IPR059112">
    <property type="entry name" value="CysZ/EI24"/>
</dbReference>
<evidence type="ECO:0000256" key="6">
    <source>
        <dbReference type="ARBA" id="ARBA00022692"/>
    </source>
</evidence>
<feature type="transmembrane region" description="Helical" evidence="10">
    <location>
        <begin position="222"/>
        <end position="246"/>
    </location>
</feature>
<comment type="subcellular location">
    <subcellularLocation>
        <location evidence="1">Membrane</location>
        <topology evidence="1">Multi-pass membrane protein</topology>
    </subcellularLocation>
</comment>
<evidence type="ECO:0000313" key="12">
    <source>
        <dbReference type="Proteomes" id="UP000032254"/>
    </source>
</evidence>
<dbReference type="OrthoDB" id="3375053at2"/>
<dbReference type="Proteomes" id="UP000032254">
    <property type="component" value="Unassembled WGS sequence"/>
</dbReference>
<dbReference type="AlphaFoldDB" id="A0A0D0VQ31"/>
<dbReference type="Pfam" id="PF07264">
    <property type="entry name" value="EI24"/>
    <property type="match status" value="1"/>
</dbReference>
<comment type="caution">
    <text evidence="11">The sequence shown here is derived from an EMBL/GenBank/DDBJ whole genome shotgun (WGS) entry which is preliminary data.</text>
</comment>
<keyword evidence="6 10" id="KW-0812">Transmembrane</keyword>
<organism evidence="11 12">
    <name type="scientific">Micromonospora haikouensis</name>
    <dbReference type="NCBI Taxonomy" id="686309"/>
    <lineage>
        <taxon>Bacteria</taxon>
        <taxon>Bacillati</taxon>
        <taxon>Actinomycetota</taxon>
        <taxon>Actinomycetes</taxon>
        <taxon>Micromonosporales</taxon>
        <taxon>Micromonosporaceae</taxon>
        <taxon>Micromonospora</taxon>
    </lineage>
</organism>
<evidence type="ECO:0000256" key="4">
    <source>
        <dbReference type="ARBA" id="ARBA00022519"/>
    </source>
</evidence>
<feature type="transmembrane region" description="Helical" evidence="10">
    <location>
        <begin position="84"/>
        <end position="114"/>
    </location>
</feature>
<evidence type="ECO:0000256" key="5">
    <source>
        <dbReference type="ARBA" id="ARBA00022605"/>
    </source>
</evidence>
<gene>
    <name evidence="11" type="ORF">TK50_18080</name>
</gene>
<reference evidence="11 12" key="1">
    <citation type="submission" date="2015-01" db="EMBL/GenBank/DDBJ databases">
        <title>Sequencing and annotation of Micromonospora carbonacea strain JXNU-1 genome.</title>
        <authorList>
            <person name="Long Z."/>
            <person name="Huang Y."/>
            <person name="Jiang Y."/>
        </authorList>
    </citation>
    <scope>NUCLEOTIDE SEQUENCE [LARGE SCALE GENOMIC DNA]</scope>
    <source>
        <strain evidence="11 12">JXNU-1</strain>
    </source>
</reference>
<keyword evidence="8" id="KW-0764">Sulfate transport</keyword>
<dbReference type="GO" id="GO:0005886">
    <property type="term" value="C:plasma membrane"/>
    <property type="evidence" value="ECO:0007669"/>
    <property type="project" value="TreeGrafter"/>
</dbReference>
<keyword evidence="4" id="KW-0997">Cell inner membrane</keyword>
<evidence type="ECO:0000256" key="2">
    <source>
        <dbReference type="ARBA" id="ARBA00022448"/>
    </source>
</evidence>